<dbReference type="GO" id="GO:0009298">
    <property type="term" value="P:GDP-mannose biosynthetic process"/>
    <property type="evidence" value="ECO:0007669"/>
    <property type="project" value="InterPro"/>
</dbReference>
<keyword evidence="4 8" id="KW-0479">Metal-binding</keyword>
<gene>
    <name evidence="10" type="ORF">BHD05_15345</name>
</gene>
<evidence type="ECO:0000256" key="1">
    <source>
        <dbReference type="ARBA" id="ARBA00000757"/>
    </source>
</evidence>
<dbReference type="PANTHER" id="PTHR10309:SF0">
    <property type="entry name" value="MANNOSE-6-PHOSPHATE ISOMERASE"/>
    <property type="match status" value="1"/>
</dbReference>
<dbReference type="PIRSF" id="PIRSF001480">
    <property type="entry name" value="Mannose-6-phosphate_isomerase"/>
    <property type="match status" value="1"/>
</dbReference>
<dbReference type="EMBL" id="CP017146">
    <property type="protein sequence ID" value="QHO70816.1"/>
    <property type="molecule type" value="Genomic_DNA"/>
</dbReference>
<evidence type="ECO:0000259" key="9">
    <source>
        <dbReference type="Pfam" id="PF20511"/>
    </source>
</evidence>
<dbReference type="GO" id="GO:0005829">
    <property type="term" value="C:cytosol"/>
    <property type="evidence" value="ECO:0007669"/>
    <property type="project" value="TreeGrafter"/>
</dbReference>
<evidence type="ECO:0000313" key="10">
    <source>
        <dbReference type="EMBL" id="QHO70816.1"/>
    </source>
</evidence>
<dbReference type="GO" id="GO:0004476">
    <property type="term" value="F:mannose-6-phosphate isomerase activity"/>
    <property type="evidence" value="ECO:0007669"/>
    <property type="project" value="UniProtKB-EC"/>
</dbReference>
<dbReference type="InterPro" id="IPR046457">
    <property type="entry name" value="PMI_typeI_cat"/>
</dbReference>
<dbReference type="InterPro" id="IPR001250">
    <property type="entry name" value="Man6P_Isoase-1"/>
</dbReference>
<keyword evidence="5 8" id="KW-0862">Zinc</keyword>
<evidence type="ECO:0000256" key="5">
    <source>
        <dbReference type="ARBA" id="ARBA00022833"/>
    </source>
</evidence>
<feature type="active site" evidence="7">
    <location>
        <position position="289"/>
    </location>
</feature>
<dbReference type="InterPro" id="IPR014710">
    <property type="entry name" value="RmlC-like_jellyroll"/>
</dbReference>
<dbReference type="GO" id="GO:0008270">
    <property type="term" value="F:zinc ion binding"/>
    <property type="evidence" value="ECO:0007669"/>
    <property type="project" value="InterPro"/>
</dbReference>
<dbReference type="KEGG" id="mant:BHD05_15345"/>
<comment type="similarity">
    <text evidence="2">Belongs to the mannose-6-phosphate isomerase type 1 family.</text>
</comment>
<dbReference type="InterPro" id="IPR011051">
    <property type="entry name" value="RmlC_Cupin_sf"/>
</dbReference>
<dbReference type="InterPro" id="IPR016305">
    <property type="entry name" value="Mannose-6-P_Isomerase"/>
</dbReference>
<dbReference type="CDD" id="cd07011">
    <property type="entry name" value="cupin_PMI_type_I_N"/>
    <property type="match status" value="1"/>
</dbReference>
<evidence type="ECO:0000256" key="2">
    <source>
        <dbReference type="ARBA" id="ARBA00010772"/>
    </source>
</evidence>
<evidence type="ECO:0000256" key="4">
    <source>
        <dbReference type="ARBA" id="ARBA00022723"/>
    </source>
</evidence>
<feature type="binding site" evidence="8">
    <location>
        <position position="99"/>
    </location>
    <ligand>
        <name>Zn(2+)</name>
        <dbReference type="ChEBI" id="CHEBI:29105"/>
    </ligand>
</feature>
<dbReference type="Gene3D" id="2.60.120.10">
    <property type="entry name" value="Jelly Rolls"/>
    <property type="match status" value="2"/>
</dbReference>
<dbReference type="RefSeq" id="WP_161887210.1">
    <property type="nucleotide sequence ID" value="NZ_CP017146.1"/>
</dbReference>
<dbReference type="PANTHER" id="PTHR10309">
    <property type="entry name" value="MANNOSE-6-PHOSPHATE ISOMERASE"/>
    <property type="match status" value="1"/>
</dbReference>
<feature type="binding site" evidence="8">
    <location>
        <position position="134"/>
    </location>
    <ligand>
        <name>Zn(2+)</name>
        <dbReference type="ChEBI" id="CHEBI:29105"/>
    </ligand>
</feature>
<evidence type="ECO:0000313" key="11">
    <source>
        <dbReference type="Proteomes" id="UP000464507"/>
    </source>
</evidence>
<dbReference type="Gene3D" id="1.10.441.10">
    <property type="entry name" value="Phosphomannose Isomerase, domain 2"/>
    <property type="match status" value="1"/>
</dbReference>
<comment type="cofactor">
    <cofactor evidence="8">
        <name>Zn(2+)</name>
        <dbReference type="ChEBI" id="CHEBI:29105"/>
    </cofactor>
    <text evidence="8">Binds 1 zinc ion per subunit.</text>
</comment>
<dbReference type="OrthoDB" id="9792649at2"/>
<dbReference type="EC" id="5.3.1.8" evidence="3"/>
<feature type="binding site" evidence="8">
    <location>
        <position position="270"/>
    </location>
    <ligand>
        <name>Zn(2+)</name>
        <dbReference type="ChEBI" id="CHEBI:29105"/>
    </ligand>
</feature>
<reference evidence="10 11" key="1">
    <citation type="submission" date="2016-09" db="EMBL/GenBank/DDBJ databases">
        <title>Complete genome sequence of microbes from the polar regions.</title>
        <authorList>
            <person name="Liao L."/>
            <person name="Chen B."/>
        </authorList>
    </citation>
    <scope>NUCLEOTIDE SEQUENCE [LARGE SCALE GENOMIC DNA]</scope>
    <source>
        <strain evidence="10 11">ZS314</strain>
    </source>
</reference>
<dbReference type="Proteomes" id="UP000464507">
    <property type="component" value="Chromosome"/>
</dbReference>
<evidence type="ECO:0000256" key="3">
    <source>
        <dbReference type="ARBA" id="ARBA00011956"/>
    </source>
</evidence>
<dbReference type="GO" id="GO:0005975">
    <property type="term" value="P:carbohydrate metabolic process"/>
    <property type="evidence" value="ECO:0007669"/>
    <property type="project" value="InterPro"/>
</dbReference>
<feature type="binding site" evidence="8">
    <location>
        <position position="97"/>
    </location>
    <ligand>
        <name>Zn(2+)</name>
        <dbReference type="ChEBI" id="CHEBI:29105"/>
    </ligand>
</feature>
<keyword evidence="6 10" id="KW-0413">Isomerase</keyword>
<accession>A0A7L5AL46</accession>
<evidence type="ECO:0000256" key="6">
    <source>
        <dbReference type="ARBA" id="ARBA00023235"/>
    </source>
</evidence>
<dbReference type="SUPFAM" id="SSF51182">
    <property type="entry name" value="RmlC-like cupins"/>
    <property type="match status" value="1"/>
</dbReference>
<name>A0A7L5AL46_9MICO</name>
<comment type="catalytic activity">
    <reaction evidence="1">
        <text>D-mannose 6-phosphate = D-fructose 6-phosphate</text>
        <dbReference type="Rhea" id="RHEA:12356"/>
        <dbReference type="ChEBI" id="CHEBI:58735"/>
        <dbReference type="ChEBI" id="CHEBI:61527"/>
        <dbReference type="EC" id="5.3.1.8"/>
    </reaction>
</comment>
<organism evidence="10 11">
    <name type="scientific">Marisediminicola antarctica</name>
    <dbReference type="NCBI Taxonomy" id="674079"/>
    <lineage>
        <taxon>Bacteria</taxon>
        <taxon>Bacillati</taxon>
        <taxon>Actinomycetota</taxon>
        <taxon>Actinomycetes</taxon>
        <taxon>Micrococcales</taxon>
        <taxon>Microbacteriaceae</taxon>
        <taxon>Marisediminicola</taxon>
    </lineage>
</organism>
<sequence>MFVGITNRPRPYAWGSRTAIAELLGWEPSGGPEAELWLGAHPGSPSRIVDPGVTGGAADLAAWIADDPGATLGPYAHSARLPFLLKLLAAGSPLSLQAHPTAEQAREGFRRENEAGVPLDAPHRNYRDEHPKPELIYALSERFEALCGFRTAAECRQILAVLRRRATPGAQVVPIDGLLELAASDDALPDVVEWLSRGGDDVDAVVDLVADLAARRPAPGEDGLFDTAFATAVDLAAEYPGDPGIMVSLLLNRVSLRRGEVLYLPAGNIHAYLSGLGVELMAASDNVLRGGLTPKHVDVPELMNVLDFTPRAVPVLAPERPSPGLEVYRPTVTDFLLVRFGGGAQATFPLEGPAIAICTRGSVSLSGASSTRLDRGSAVYITPDEGEITLAGDGEVFVATTG</sequence>
<proteinExistence type="inferred from homology"/>
<keyword evidence="11" id="KW-1185">Reference proteome</keyword>
<dbReference type="NCBIfam" id="TIGR00218">
    <property type="entry name" value="manA"/>
    <property type="match status" value="1"/>
</dbReference>
<dbReference type="AlphaFoldDB" id="A0A7L5AL46"/>
<protein>
    <recommendedName>
        <fullName evidence="3">mannose-6-phosphate isomerase</fullName>
        <ecNumber evidence="3">5.3.1.8</ecNumber>
    </recommendedName>
</protein>
<dbReference type="Pfam" id="PF20511">
    <property type="entry name" value="PMI_typeI_cat"/>
    <property type="match status" value="1"/>
</dbReference>
<evidence type="ECO:0000256" key="8">
    <source>
        <dbReference type="PIRSR" id="PIRSR001480-2"/>
    </source>
</evidence>
<feature type="domain" description="Phosphomannose isomerase type I catalytic" evidence="9">
    <location>
        <begin position="10"/>
        <end position="150"/>
    </location>
</feature>
<dbReference type="PRINTS" id="PR00714">
    <property type="entry name" value="MAN6PISMRASE"/>
</dbReference>
<evidence type="ECO:0000256" key="7">
    <source>
        <dbReference type="PIRSR" id="PIRSR001480-1"/>
    </source>
</evidence>